<dbReference type="Proteomes" id="UP000078492">
    <property type="component" value="Unassembled WGS sequence"/>
</dbReference>
<dbReference type="InterPro" id="IPR001910">
    <property type="entry name" value="Inosine/uridine_hydrolase_dom"/>
</dbReference>
<accession>A0A151IWI4</accession>
<dbReference type="InterPro" id="IPR052775">
    <property type="entry name" value="IUN_hydrolase"/>
</dbReference>
<dbReference type="STRING" id="471704.A0A151IWI4"/>
<protein>
    <submittedName>
        <fullName evidence="3">Putative uridine nucleosidase 2</fullName>
    </submittedName>
</protein>
<dbReference type="EMBL" id="KQ980854">
    <property type="protein sequence ID" value="KYN12181.1"/>
    <property type="molecule type" value="Genomic_DNA"/>
</dbReference>
<dbReference type="PANTHER" id="PTHR46190">
    <property type="entry name" value="SI:CH211-201H21.5-RELATED"/>
    <property type="match status" value="1"/>
</dbReference>
<dbReference type="Gene3D" id="3.90.245.10">
    <property type="entry name" value="Ribonucleoside hydrolase-like"/>
    <property type="match status" value="1"/>
</dbReference>
<dbReference type="Pfam" id="PF01156">
    <property type="entry name" value="IU_nuc_hydro"/>
    <property type="match status" value="1"/>
</dbReference>
<feature type="domain" description="Inosine/uridine-preferring nucleoside hydrolase" evidence="2">
    <location>
        <begin position="2"/>
        <end position="190"/>
    </location>
</feature>
<dbReference type="GO" id="GO:0016799">
    <property type="term" value="F:hydrolase activity, hydrolyzing N-glycosyl compounds"/>
    <property type="evidence" value="ECO:0007669"/>
    <property type="project" value="InterPro"/>
</dbReference>
<keyword evidence="4" id="KW-1185">Reference proteome</keyword>
<dbReference type="AlphaFoldDB" id="A0A151IWI4"/>
<comment type="similarity">
    <text evidence="1">Belongs to the IUNH family.</text>
</comment>
<dbReference type="SUPFAM" id="SSF53590">
    <property type="entry name" value="Nucleoside hydrolase"/>
    <property type="match status" value="1"/>
</dbReference>
<proteinExistence type="inferred from homology"/>
<evidence type="ECO:0000313" key="3">
    <source>
        <dbReference type="EMBL" id="KYN12181.1"/>
    </source>
</evidence>
<dbReference type="PANTHER" id="PTHR46190:SF1">
    <property type="entry name" value="SI:CH211-201H21.5"/>
    <property type="match status" value="1"/>
</dbReference>
<dbReference type="InterPro" id="IPR036452">
    <property type="entry name" value="Ribo_hydro-like"/>
</dbReference>
<organism evidence="3 4">
    <name type="scientific">Trachymyrmex cornetzi</name>
    <dbReference type="NCBI Taxonomy" id="471704"/>
    <lineage>
        <taxon>Eukaryota</taxon>
        <taxon>Metazoa</taxon>
        <taxon>Ecdysozoa</taxon>
        <taxon>Arthropoda</taxon>
        <taxon>Hexapoda</taxon>
        <taxon>Insecta</taxon>
        <taxon>Pterygota</taxon>
        <taxon>Neoptera</taxon>
        <taxon>Endopterygota</taxon>
        <taxon>Hymenoptera</taxon>
        <taxon>Apocrita</taxon>
        <taxon>Aculeata</taxon>
        <taxon>Formicoidea</taxon>
        <taxon>Formicidae</taxon>
        <taxon>Myrmicinae</taxon>
        <taxon>Trachymyrmex</taxon>
    </lineage>
</organism>
<name>A0A151IWI4_9HYME</name>
<evidence type="ECO:0000256" key="1">
    <source>
        <dbReference type="ARBA" id="ARBA00009176"/>
    </source>
</evidence>
<evidence type="ECO:0000259" key="2">
    <source>
        <dbReference type="Pfam" id="PF01156"/>
    </source>
</evidence>
<gene>
    <name evidence="3" type="ORF">ALC57_15674</name>
</gene>
<sequence>MLALMYEAKTHDIEILAIAVSYGNTYLKTATTNMLKILTVADKKVISFRIDACFASTPYGLSKTFKNSRSISYFFTRSDNTIPRYFHSTNRSIIHKVLRYEITIITLGPLTTIATAIALEPNFLRLTKQHIIMGANFKTNEIEFNFQQDPESDWVALNNVDKPSIIVPIDTVNSHVFSQEICMSFEHPKDIPRIRRDIAQATGSVPETITNGMLDYAAKIVRNNCHLIIHIKTYNETLLGCILFITSRIYSYSCNGCFANVLSGNQTGGAVATNGVSRPKCSLPLPNTALM</sequence>
<reference evidence="3 4" key="1">
    <citation type="submission" date="2015-09" db="EMBL/GenBank/DDBJ databases">
        <title>Trachymyrmex cornetzi WGS genome.</title>
        <authorList>
            <person name="Nygaard S."/>
            <person name="Hu H."/>
            <person name="Boomsma J."/>
            <person name="Zhang G."/>
        </authorList>
    </citation>
    <scope>NUCLEOTIDE SEQUENCE [LARGE SCALE GENOMIC DNA]</scope>
    <source>
        <strain evidence="3">Tcor2-1</strain>
        <tissue evidence="3">Whole body</tissue>
    </source>
</reference>
<evidence type="ECO:0000313" key="4">
    <source>
        <dbReference type="Proteomes" id="UP000078492"/>
    </source>
</evidence>